<protein>
    <submittedName>
        <fullName evidence="3">Endothelin-converting enzyme homolog</fullName>
    </submittedName>
</protein>
<organism evidence="3 4">
    <name type="scientific">Trichonephila clavipes</name>
    <name type="common">Golden silk orbweaver</name>
    <name type="synonym">Nephila clavipes</name>
    <dbReference type="NCBI Taxonomy" id="2585209"/>
    <lineage>
        <taxon>Eukaryota</taxon>
        <taxon>Metazoa</taxon>
        <taxon>Ecdysozoa</taxon>
        <taxon>Arthropoda</taxon>
        <taxon>Chelicerata</taxon>
        <taxon>Arachnida</taxon>
        <taxon>Araneae</taxon>
        <taxon>Araneomorphae</taxon>
        <taxon>Entelegynae</taxon>
        <taxon>Araneoidea</taxon>
        <taxon>Nephilidae</taxon>
        <taxon>Trichonephila</taxon>
    </lineage>
</organism>
<dbReference type="PROSITE" id="PS51885">
    <property type="entry name" value="NEPRILYSIN"/>
    <property type="match status" value="1"/>
</dbReference>
<dbReference type="AlphaFoldDB" id="A0A8X6UVA3"/>
<dbReference type="Proteomes" id="UP000887159">
    <property type="component" value="Unassembled WGS sequence"/>
</dbReference>
<dbReference type="Gene3D" id="1.10.1380.10">
    <property type="entry name" value="Neutral endopeptidase , domain2"/>
    <property type="match status" value="1"/>
</dbReference>
<dbReference type="GO" id="GO:0006508">
    <property type="term" value="P:proteolysis"/>
    <property type="evidence" value="ECO:0007669"/>
    <property type="project" value="InterPro"/>
</dbReference>
<dbReference type="InterPro" id="IPR008753">
    <property type="entry name" value="Peptidase_M13_N"/>
</dbReference>
<accession>A0A8X6UVA3</accession>
<evidence type="ECO:0000313" key="4">
    <source>
        <dbReference type="Proteomes" id="UP000887159"/>
    </source>
</evidence>
<dbReference type="InterPro" id="IPR042089">
    <property type="entry name" value="Peptidase_M13_dom_2"/>
</dbReference>
<dbReference type="SUPFAM" id="SSF55486">
    <property type="entry name" value="Metalloproteases ('zincins'), catalytic domain"/>
    <property type="match status" value="1"/>
</dbReference>
<evidence type="ECO:0000256" key="1">
    <source>
        <dbReference type="ARBA" id="ARBA00007357"/>
    </source>
</evidence>
<gene>
    <name evidence="3" type="ORF">TNCV_2854121</name>
</gene>
<evidence type="ECO:0000259" key="2">
    <source>
        <dbReference type="Pfam" id="PF05649"/>
    </source>
</evidence>
<comment type="caution">
    <text evidence="3">The sequence shown here is derived from an EMBL/GenBank/DDBJ whole genome shotgun (WGS) entry which is preliminary data.</text>
</comment>
<evidence type="ECO:0000313" key="3">
    <source>
        <dbReference type="EMBL" id="GFX89113.1"/>
    </source>
</evidence>
<reference evidence="3" key="1">
    <citation type="submission" date="2020-08" db="EMBL/GenBank/DDBJ databases">
        <title>Multicomponent nature underlies the extraordinary mechanical properties of spider dragline silk.</title>
        <authorList>
            <person name="Kono N."/>
            <person name="Nakamura H."/>
            <person name="Mori M."/>
            <person name="Yoshida Y."/>
            <person name="Ohtoshi R."/>
            <person name="Malay A.D."/>
            <person name="Moran D.A.P."/>
            <person name="Tomita M."/>
            <person name="Numata K."/>
            <person name="Arakawa K."/>
        </authorList>
    </citation>
    <scope>NUCLEOTIDE SEQUENCE</scope>
</reference>
<sequence>MSCLDKNETVDKLGAQPMLDLLSKISGWNISGDFNISQWDFQRTLEVLHNQYSRGGLFSWGVGEDERNSSRNILQLDQGGLGLPTRDYYLNKSKDDEVREQESWSNEIYQLQR</sequence>
<keyword evidence="4" id="KW-1185">Reference proteome</keyword>
<dbReference type="InterPro" id="IPR000718">
    <property type="entry name" value="Peptidase_M13"/>
</dbReference>
<dbReference type="GO" id="GO:0004222">
    <property type="term" value="F:metalloendopeptidase activity"/>
    <property type="evidence" value="ECO:0007669"/>
    <property type="project" value="InterPro"/>
</dbReference>
<comment type="similarity">
    <text evidence="1">Belongs to the peptidase M13 family.</text>
</comment>
<proteinExistence type="inferred from homology"/>
<dbReference type="EMBL" id="BMAU01021067">
    <property type="protein sequence ID" value="GFX89113.1"/>
    <property type="molecule type" value="Genomic_DNA"/>
</dbReference>
<name>A0A8X6UVA3_TRICX</name>
<dbReference type="Pfam" id="PF05649">
    <property type="entry name" value="Peptidase_M13_N"/>
    <property type="match status" value="1"/>
</dbReference>
<feature type="domain" description="Peptidase M13 N-terminal" evidence="2">
    <location>
        <begin position="2"/>
        <end position="100"/>
    </location>
</feature>